<dbReference type="Pfam" id="PF07714">
    <property type="entry name" value="PK_Tyr_Ser-Thr"/>
    <property type="match status" value="1"/>
</dbReference>
<evidence type="ECO:0000259" key="12">
    <source>
        <dbReference type="PROSITE" id="PS50081"/>
    </source>
</evidence>
<feature type="compositionally biased region" description="Basic and acidic residues" evidence="10">
    <location>
        <begin position="546"/>
        <end position="556"/>
    </location>
</feature>
<feature type="domain" description="Protein kinase" evidence="11">
    <location>
        <begin position="15"/>
        <end position="278"/>
    </location>
</feature>
<comment type="caution">
    <text evidence="13">The sequence shown here is derived from an EMBL/GenBank/DDBJ whole genome shotgun (WGS) entry which is preliminary data.</text>
</comment>
<evidence type="ECO:0000256" key="10">
    <source>
        <dbReference type="SAM" id="MobiDB-lite"/>
    </source>
</evidence>
<name>A0A9P6HDZ7_9AGAM</name>
<dbReference type="PRINTS" id="PR00109">
    <property type="entry name" value="TYRKINASE"/>
</dbReference>
<keyword evidence="2" id="KW-0723">Serine/threonine-protein kinase</keyword>
<dbReference type="PROSITE" id="PS50081">
    <property type="entry name" value="ZF_DAG_PE_2"/>
    <property type="match status" value="1"/>
</dbReference>
<dbReference type="InterPro" id="IPR000719">
    <property type="entry name" value="Prot_kinase_dom"/>
</dbReference>
<dbReference type="PANTHER" id="PTHR46485">
    <property type="entry name" value="LIM DOMAIN KINASE 1"/>
    <property type="match status" value="1"/>
</dbReference>
<dbReference type="EMBL" id="WIUZ02000008">
    <property type="protein sequence ID" value="KAF9784711.1"/>
    <property type="molecule type" value="Genomic_DNA"/>
</dbReference>
<keyword evidence="4" id="KW-0479">Metal-binding</keyword>
<dbReference type="GO" id="GO:0046872">
    <property type="term" value="F:metal ion binding"/>
    <property type="evidence" value="ECO:0007669"/>
    <property type="project" value="UniProtKB-KW"/>
</dbReference>
<dbReference type="GO" id="GO:0005524">
    <property type="term" value="F:ATP binding"/>
    <property type="evidence" value="ECO:0007669"/>
    <property type="project" value="UniProtKB-UniRule"/>
</dbReference>
<evidence type="ECO:0000256" key="1">
    <source>
        <dbReference type="ARBA" id="ARBA00005843"/>
    </source>
</evidence>
<organism evidence="13 14">
    <name type="scientific">Thelephora terrestris</name>
    <dbReference type="NCBI Taxonomy" id="56493"/>
    <lineage>
        <taxon>Eukaryota</taxon>
        <taxon>Fungi</taxon>
        <taxon>Dikarya</taxon>
        <taxon>Basidiomycota</taxon>
        <taxon>Agaricomycotina</taxon>
        <taxon>Agaricomycetes</taxon>
        <taxon>Thelephorales</taxon>
        <taxon>Thelephoraceae</taxon>
        <taxon>Thelephora</taxon>
    </lineage>
</organism>
<dbReference type="InterPro" id="IPR008271">
    <property type="entry name" value="Ser/Thr_kinase_AS"/>
</dbReference>
<dbReference type="InterPro" id="IPR001245">
    <property type="entry name" value="Ser-Thr/Tyr_kinase_cat_dom"/>
</dbReference>
<evidence type="ECO:0000256" key="9">
    <source>
        <dbReference type="PROSITE-ProRule" id="PRU10141"/>
    </source>
</evidence>
<evidence type="ECO:0000256" key="7">
    <source>
        <dbReference type="ARBA" id="ARBA00022833"/>
    </source>
</evidence>
<reference evidence="13" key="2">
    <citation type="submission" date="2020-11" db="EMBL/GenBank/DDBJ databases">
        <authorList>
            <consortium name="DOE Joint Genome Institute"/>
            <person name="Kuo A."/>
            <person name="Miyauchi S."/>
            <person name="Kiss E."/>
            <person name="Drula E."/>
            <person name="Kohler A."/>
            <person name="Sanchez-Garcia M."/>
            <person name="Andreopoulos B."/>
            <person name="Barry K.W."/>
            <person name="Bonito G."/>
            <person name="Buee M."/>
            <person name="Carver A."/>
            <person name="Chen C."/>
            <person name="Cichocki N."/>
            <person name="Clum A."/>
            <person name="Culley D."/>
            <person name="Crous P.W."/>
            <person name="Fauchery L."/>
            <person name="Girlanda M."/>
            <person name="Hayes R."/>
            <person name="Keri Z."/>
            <person name="Labutti K."/>
            <person name="Lipzen A."/>
            <person name="Lombard V."/>
            <person name="Magnuson J."/>
            <person name="Maillard F."/>
            <person name="Morin E."/>
            <person name="Murat C."/>
            <person name="Nolan M."/>
            <person name="Ohm R."/>
            <person name="Pangilinan J."/>
            <person name="Pereira M."/>
            <person name="Perotto S."/>
            <person name="Peter M."/>
            <person name="Riley R."/>
            <person name="Sitrit Y."/>
            <person name="Stielow B."/>
            <person name="Szollosi G."/>
            <person name="Zifcakova L."/>
            <person name="Stursova M."/>
            <person name="Spatafora J.W."/>
            <person name="Tedersoo L."/>
            <person name="Vaario L.-M."/>
            <person name="Yamada A."/>
            <person name="Yan M."/>
            <person name="Wang P."/>
            <person name="Xu J."/>
            <person name="Bruns T."/>
            <person name="Baldrian P."/>
            <person name="Vilgalys R."/>
            <person name="Henrissat B."/>
            <person name="Grigoriev I.V."/>
            <person name="Hibbett D."/>
            <person name="Nagy L.G."/>
            <person name="Martin F.M."/>
        </authorList>
    </citation>
    <scope>NUCLEOTIDE SEQUENCE</scope>
    <source>
        <strain evidence="13">UH-Tt-Lm1</strain>
    </source>
</reference>
<keyword evidence="6 13" id="KW-0418">Kinase</keyword>
<dbReference type="SUPFAM" id="SSF56112">
    <property type="entry name" value="Protein kinase-like (PK-like)"/>
    <property type="match status" value="1"/>
</dbReference>
<feature type="region of interest" description="Disordered" evidence="10">
    <location>
        <begin position="546"/>
        <end position="569"/>
    </location>
</feature>
<dbReference type="Pfam" id="PF00130">
    <property type="entry name" value="C1_1"/>
    <property type="match status" value="1"/>
</dbReference>
<feature type="binding site" evidence="9">
    <location>
        <position position="42"/>
    </location>
    <ligand>
        <name>ATP</name>
        <dbReference type="ChEBI" id="CHEBI:30616"/>
    </ligand>
</feature>
<evidence type="ECO:0000256" key="4">
    <source>
        <dbReference type="ARBA" id="ARBA00022723"/>
    </source>
</evidence>
<evidence type="ECO:0000313" key="13">
    <source>
        <dbReference type="EMBL" id="KAF9784711.1"/>
    </source>
</evidence>
<dbReference type="Gene3D" id="1.10.510.10">
    <property type="entry name" value="Transferase(Phosphotransferase) domain 1"/>
    <property type="match status" value="1"/>
</dbReference>
<reference evidence="13" key="1">
    <citation type="journal article" date="2020" name="Nat. Commun.">
        <title>Large-scale genome sequencing of mycorrhizal fungi provides insights into the early evolution of symbiotic traits.</title>
        <authorList>
            <person name="Miyauchi S."/>
            <person name="Kiss E."/>
            <person name="Kuo A."/>
            <person name="Drula E."/>
            <person name="Kohler A."/>
            <person name="Sanchez-Garcia M."/>
            <person name="Morin E."/>
            <person name="Andreopoulos B."/>
            <person name="Barry K.W."/>
            <person name="Bonito G."/>
            <person name="Buee M."/>
            <person name="Carver A."/>
            <person name="Chen C."/>
            <person name="Cichocki N."/>
            <person name="Clum A."/>
            <person name="Culley D."/>
            <person name="Crous P.W."/>
            <person name="Fauchery L."/>
            <person name="Girlanda M."/>
            <person name="Hayes R.D."/>
            <person name="Keri Z."/>
            <person name="LaButti K."/>
            <person name="Lipzen A."/>
            <person name="Lombard V."/>
            <person name="Magnuson J."/>
            <person name="Maillard F."/>
            <person name="Murat C."/>
            <person name="Nolan M."/>
            <person name="Ohm R.A."/>
            <person name="Pangilinan J."/>
            <person name="Pereira M.F."/>
            <person name="Perotto S."/>
            <person name="Peter M."/>
            <person name="Pfister S."/>
            <person name="Riley R."/>
            <person name="Sitrit Y."/>
            <person name="Stielow J.B."/>
            <person name="Szollosi G."/>
            <person name="Zifcakova L."/>
            <person name="Stursova M."/>
            <person name="Spatafora J.W."/>
            <person name="Tedersoo L."/>
            <person name="Vaario L.M."/>
            <person name="Yamada A."/>
            <person name="Yan M."/>
            <person name="Wang P."/>
            <person name="Xu J."/>
            <person name="Bruns T."/>
            <person name="Baldrian P."/>
            <person name="Vilgalys R."/>
            <person name="Dunand C."/>
            <person name="Henrissat B."/>
            <person name="Grigoriev I.V."/>
            <person name="Hibbett D."/>
            <person name="Nagy L.G."/>
            <person name="Martin F.M."/>
        </authorList>
    </citation>
    <scope>NUCLEOTIDE SEQUENCE</scope>
    <source>
        <strain evidence="13">UH-Tt-Lm1</strain>
    </source>
</reference>
<dbReference type="PROSITE" id="PS00108">
    <property type="entry name" value="PROTEIN_KINASE_ST"/>
    <property type="match status" value="1"/>
</dbReference>
<dbReference type="CDD" id="cd13999">
    <property type="entry name" value="STKc_MAP3K-like"/>
    <property type="match status" value="1"/>
</dbReference>
<evidence type="ECO:0000256" key="3">
    <source>
        <dbReference type="ARBA" id="ARBA00022679"/>
    </source>
</evidence>
<evidence type="ECO:0000313" key="14">
    <source>
        <dbReference type="Proteomes" id="UP000736335"/>
    </source>
</evidence>
<keyword evidence="14" id="KW-1185">Reference proteome</keyword>
<dbReference type="SMART" id="SM00220">
    <property type="entry name" value="S_TKc"/>
    <property type="match status" value="1"/>
</dbReference>
<dbReference type="PANTHER" id="PTHR46485:SF5">
    <property type="entry name" value="CENTER DIVIDER, ISOFORM A"/>
    <property type="match status" value="1"/>
</dbReference>
<sequence>MHSDAFDVIPFEDIKGDWKKLGAGSFGKVYKGTYLGIDVAIKEVLPSTDYDVAKYFEREWRLMKEARHPNVVLYLGLSRAPDPDGRIFIVSEFIENGNLRSYIHDKNKNFPWRLRLSFATDIARALAYLHARRCIHRDLKGENLLVTSNGRLKITDFGFARIAARNADESKRLTFCGTDSYMSPEILLGNEFDLPTDVYSLGVIFCEIASRKLADDNTFKRSAPSFAIDEGEVRKLASPDCPPAFVQLCIDCLSNEPLQRPTTRVILDRLRGIEAEVLSRPSEADDLHVGTIKFMTGSKRPNAAPRIPSFGVGVGKDIAADSPKSDYGSDDSDEERAQVVEKLSRVNLTSTWSKLVKPIVPVNLHSDESGESAQPLVEGTQSGLSDYSTTVIREHQGNDLPSLSSVLTIRPTGNGGDGAEGHTRRRIATSAFSAATFQTAHSSISTTAATEGGSTIRSIPSALHRFTLLKPGTKRSSGNISPPRRSTPGEAGWNPFERLFSSGFLTAKCDICSKRIGWKPVLECDDCGLRAHVKCGDIAPRDCGLSDRPQEPHDIQHSVSAFPKLSKSK</sequence>
<comment type="similarity">
    <text evidence="1">Belongs to the protein kinase superfamily. TKL Ser/Thr protein kinase family.</text>
</comment>
<evidence type="ECO:0000256" key="8">
    <source>
        <dbReference type="ARBA" id="ARBA00022840"/>
    </source>
</evidence>
<proteinExistence type="inferred from homology"/>
<feature type="region of interest" description="Disordered" evidence="10">
    <location>
        <begin position="314"/>
        <end position="335"/>
    </location>
</feature>
<gene>
    <name evidence="13" type="ORF">BJ322DRAFT_1007225</name>
</gene>
<dbReference type="GO" id="GO:0004674">
    <property type="term" value="F:protein serine/threonine kinase activity"/>
    <property type="evidence" value="ECO:0007669"/>
    <property type="project" value="UniProtKB-KW"/>
</dbReference>
<evidence type="ECO:0000256" key="6">
    <source>
        <dbReference type="ARBA" id="ARBA00022777"/>
    </source>
</evidence>
<feature type="region of interest" description="Disordered" evidence="10">
    <location>
        <begin position="471"/>
        <end position="493"/>
    </location>
</feature>
<keyword evidence="5 9" id="KW-0547">Nucleotide-binding</keyword>
<evidence type="ECO:0000256" key="2">
    <source>
        <dbReference type="ARBA" id="ARBA00022527"/>
    </source>
</evidence>
<dbReference type="InterPro" id="IPR046349">
    <property type="entry name" value="C1-like_sf"/>
</dbReference>
<dbReference type="SMART" id="SM00109">
    <property type="entry name" value="C1"/>
    <property type="match status" value="1"/>
</dbReference>
<dbReference type="Gene3D" id="3.30.60.20">
    <property type="match status" value="1"/>
</dbReference>
<dbReference type="PROSITE" id="PS00107">
    <property type="entry name" value="PROTEIN_KINASE_ATP"/>
    <property type="match status" value="1"/>
</dbReference>
<dbReference type="PROSITE" id="PS50011">
    <property type="entry name" value="PROTEIN_KINASE_DOM"/>
    <property type="match status" value="1"/>
</dbReference>
<dbReference type="AlphaFoldDB" id="A0A9P6HDZ7"/>
<dbReference type="Gene3D" id="3.30.200.20">
    <property type="entry name" value="Phosphorylase Kinase, domain 1"/>
    <property type="match status" value="1"/>
</dbReference>
<dbReference type="Proteomes" id="UP000736335">
    <property type="component" value="Unassembled WGS sequence"/>
</dbReference>
<keyword evidence="3" id="KW-0808">Transferase</keyword>
<dbReference type="InterPro" id="IPR002219">
    <property type="entry name" value="PKC_DAG/PE"/>
</dbReference>
<dbReference type="InterPro" id="IPR017441">
    <property type="entry name" value="Protein_kinase_ATP_BS"/>
</dbReference>
<dbReference type="SUPFAM" id="SSF57889">
    <property type="entry name" value="Cysteine-rich domain"/>
    <property type="match status" value="1"/>
</dbReference>
<dbReference type="OrthoDB" id="4062651at2759"/>
<evidence type="ECO:0000256" key="5">
    <source>
        <dbReference type="ARBA" id="ARBA00022741"/>
    </source>
</evidence>
<evidence type="ECO:0000259" key="11">
    <source>
        <dbReference type="PROSITE" id="PS50011"/>
    </source>
</evidence>
<dbReference type="InterPro" id="IPR050940">
    <property type="entry name" value="Actin_reg-Ser/Thr_kinase"/>
</dbReference>
<feature type="domain" description="Phorbol-ester/DAG-type" evidence="12">
    <location>
        <begin position="497"/>
        <end position="543"/>
    </location>
</feature>
<keyword evidence="7" id="KW-0862">Zinc</keyword>
<dbReference type="CDD" id="cd00029">
    <property type="entry name" value="C1"/>
    <property type="match status" value="1"/>
</dbReference>
<dbReference type="InterPro" id="IPR011009">
    <property type="entry name" value="Kinase-like_dom_sf"/>
</dbReference>
<accession>A0A9P6HDZ7</accession>
<protein>
    <submittedName>
        <fullName evidence="13">Kinase-like domain-containing protein</fullName>
    </submittedName>
</protein>
<keyword evidence="8 9" id="KW-0067">ATP-binding</keyword>